<reference evidence="1" key="1">
    <citation type="submission" date="2022-05" db="EMBL/GenBank/DDBJ databases">
        <title>Jatrophihabitans sp. SB3-54 whole genome sequence.</title>
        <authorList>
            <person name="Suh M.K."/>
            <person name="Eom M.K."/>
            <person name="Kim J.S."/>
            <person name="Kim H.S."/>
            <person name="Do H.E."/>
            <person name="Shin Y.K."/>
            <person name="Lee J.-S."/>
        </authorList>
    </citation>
    <scope>NUCLEOTIDE SEQUENCE</scope>
    <source>
        <strain evidence="1">SB3-54</strain>
    </source>
</reference>
<proteinExistence type="predicted"/>
<organism evidence="1 2">
    <name type="scientific">Jatrophihabitans cynanchi</name>
    <dbReference type="NCBI Taxonomy" id="2944128"/>
    <lineage>
        <taxon>Bacteria</taxon>
        <taxon>Bacillati</taxon>
        <taxon>Actinomycetota</taxon>
        <taxon>Actinomycetes</taxon>
        <taxon>Jatrophihabitantales</taxon>
        <taxon>Jatrophihabitantaceae</taxon>
        <taxon>Jatrophihabitans</taxon>
    </lineage>
</organism>
<keyword evidence="2" id="KW-1185">Reference proteome</keyword>
<dbReference type="EMBL" id="CP097463">
    <property type="protein sequence ID" value="WAX55113.1"/>
    <property type="molecule type" value="Genomic_DNA"/>
</dbReference>
<accession>A0ABY7JRY8</accession>
<evidence type="ECO:0000313" key="1">
    <source>
        <dbReference type="EMBL" id="WAX55113.1"/>
    </source>
</evidence>
<evidence type="ECO:0008006" key="3">
    <source>
        <dbReference type="Google" id="ProtNLM"/>
    </source>
</evidence>
<dbReference type="RefSeq" id="WP_269441615.1">
    <property type="nucleotide sequence ID" value="NZ_CP097463.1"/>
</dbReference>
<sequence>MDDPADVLTVRLRRALGIGDDTPSGSADQATRREREDAALASWAAATADYDHAVHDRERVIDRLILAVGQAMRPLERSYYERIEGCLAAEDWTALARFDGRNIARVAATRQAVEATRARLTAAAAGADATVESARGARRAATENLISIFGLGRAADITGMERRRLSAVRAGR</sequence>
<name>A0ABY7JRY8_9ACTN</name>
<protein>
    <recommendedName>
        <fullName evidence="3">DUF222 domain-containing protein</fullName>
    </recommendedName>
</protein>
<gene>
    <name evidence="1" type="ORF">M6B22_11130</name>
</gene>
<evidence type="ECO:0000313" key="2">
    <source>
        <dbReference type="Proteomes" id="UP001164693"/>
    </source>
</evidence>
<dbReference type="Proteomes" id="UP001164693">
    <property type="component" value="Chromosome"/>
</dbReference>